<dbReference type="OrthoDB" id="1682775at2759"/>
<feature type="region of interest" description="Disordered" evidence="1">
    <location>
        <begin position="83"/>
        <end position="105"/>
    </location>
</feature>
<keyword evidence="3" id="KW-1185">Reference proteome</keyword>
<evidence type="ECO:0000313" key="3">
    <source>
        <dbReference type="Proteomes" id="UP000824120"/>
    </source>
</evidence>
<name>A0A9J5YWM4_SOLCO</name>
<feature type="compositionally biased region" description="Acidic residues" evidence="1">
    <location>
        <begin position="7"/>
        <end position="22"/>
    </location>
</feature>
<evidence type="ECO:0000256" key="1">
    <source>
        <dbReference type="SAM" id="MobiDB-lite"/>
    </source>
</evidence>
<dbReference type="PANTHER" id="PTHR34937:SF1">
    <property type="entry name" value="PARAMYOSIN"/>
    <property type="match status" value="1"/>
</dbReference>
<dbReference type="EMBL" id="JACXVP010000005">
    <property type="protein sequence ID" value="KAG5604802.1"/>
    <property type="molecule type" value="Genomic_DNA"/>
</dbReference>
<feature type="compositionally biased region" description="Basic residues" evidence="1">
    <location>
        <begin position="92"/>
        <end position="105"/>
    </location>
</feature>
<proteinExistence type="predicted"/>
<organism evidence="2 3">
    <name type="scientific">Solanum commersonii</name>
    <name type="common">Commerson's wild potato</name>
    <name type="synonym">Commerson's nightshade</name>
    <dbReference type="NCBI Taxonomy" id="4109"/>
    <lineage>
        <taxon>Eukaryota</taxon>
        <taxon>Viridiplantae</taxon>
        <taxon>Streptophyta</taxon>
        <taxon>Embryophyta</taxon>
        <taxon>Tracheophyta</taxon>
        <taxon>Spermatophyta</taxon>
        <taxon>Magnoliopsida</taxon>
        <taxon>eudicotyledons</taxon>
        <taxon>Gunneridae</taxon>
        <taxon>Pentapetalae</taxon>
        <taxon>asterids</taxon>
        <taxon>lamiids</taxon>
        <taxon>Solanales</taxon>
        <taxon>Solanaceae</taxon>
        <taxon>Solanoideae</taxon>
        <taxon>Solaneae</taxon>
        <taxon>Solanum</taxon>
    </lineage>
</organism>
<feature type="region of interest" description="Disordered" evidence="1">
    <location>
        <begin position="1"/>
        <end position="31"/>
    </location>
</feature>
<dbReference type="Proteomes" id="UP000824120">
    <property type="component" value="Chromosome 5"/>
</dbReference>
<gene>
    <name evidence="2" type="ORF">H5410_026294</name>
</gene>
<sequence length="105" mass="11831">MSNAGAEDNDDVLSDVEADDPVPIDIINSPSPEDVSIEKFREILAELDRERQARLAAEDSKSQLQVSFNRLRVLAHDAIKSGMSTRDNAMKHCGKRKKLRQQLER</sequence>
<reference evidence="2 3" key="1">
    <citation type="submission" date="2020-09" db="EMBL/GenBank/DDBJ databases">
        <title>De no assembly of potato wild relative species, Solanum commersonii.</title>
        <authorList>
            <person name="Cho K."/>
        </authorList>
    </citation>
    <scope>NUCLEOTIDE SEQUENCE [LARGE SCALE GENOMIC DNA]</scope>
    <source>
        <strain evidence="2">LZ3.2</strain>
        <tissue evidence="2">Leaf</tissue>
    </source>
</reference>
<evidence type="ECO:0000313" key="2">
    <source>
        <dbReference type="EMBL" id="KAG5604802.1"/>
    </source>
</evidence>
<comment type="caution">
    <text evidence="2">The sequence shown here is derived from an EMBL/GenBank/DDBJ whole genome shotgun (WGS) entry which is preliminary data.</text>
</comment>
<dbReference type="AlphaFoldDB" id="A0A9J5YWM4"/>
<accession>A0A9J5YWM4</accession>
<protein>
    <submittedName>
        <fullName evidence="2">Uncharacterized protein</fullName>
    </submittedName>
</protein>
<dbReference type="InterPro" id="IPR040300">
    <property type="entry name" value="At3g49055-like"/>
</dbReference>
<dbReference type="PANTHER" id="PTHR34937">
    <property type="entry name" value="OS08G0559800 PROTEIN"/>
    <property type="match status" value="1"/>
</dbReference>